<dbReference type="OrthoDB" id="3587784at2"/>
<evidence type="ECO:0000256" key="4">
    <source>
        <dbReference type="ARBA" id="ARBA00022630"/>
    </source>
</evidence>
<evidence type="ECO:0000259" key="18">
    <source>
        <dbReference type="Pfam" id="PF05199"/>
    </source>
</evidence>
<dbReference type="EC" id="1.1.3.6" evidence="13"/>
<dbReference type="Gene3D" id="3.30.410.10">
    <property type="entry name" value="Cholesterol Oxidase, domain 2"/>
    <property type="match status" value="1"/>
</dbReference>
<dbReference type="InterPro" id="IPR000172">
    <property type="entry name" value="GMC_OxRdtase_N"/>
</dbReference>
<dbReference type="GO" id="GO:0016995">
    <property type="term" value="F:cholesterol oxidase activity"/>
    <property type="evidence" value="ECO:0007669"/>
    <property type="project" value="UniProtKB-EC"/>
</dbReference>
<comment type="cofactor">
    <cofactor evidence="1">
        <name>FAD</name>
        <dbReference type="ChEBI" id="CHEBI:57692"/>
    </cofactor>
</comment>
<evidence type="ECO:0000256" key="7">
    <source>
        <dbReference type="ARBA" id="ARBA00023098"/>
    </source>
</evidence>
<keyword evidence="16" id="KW-0732">Signal</keyword>
<keyword evidence="5" id="KW-0274">FAD</keyword>
<name>A0A7I9V4D4_9ACTN</name>
<evidence type="ECO:0000256" key="2">
    <source>
        <dbReference type="ARBA" id="ARBA00010790"/>
    </source>
</evidence>
<keyword evidence="20" id="KW-1185">Reference proteome</keyword>
<evidence type="ECO:0000256" key="1">
    <source>
        <dbReference type="ARBA" id="ARBA00001974"/>
    </source>
</evidence>
<accession>A0A7I9V4D4</accession>
<comment type="caution">
    <text evidence="19">The sequence shown here is derived from an EMBL/GenBank/DDBJ whole genome shotgun (WGS) entry which is preliminary data.</text>
</comment>
<evidence type="ECO:0000256" key="6">
    <source>
        <dbReference type="ARBA" id="ARBA00023002"/>
    </source>
</evidence>
<evidence type="ECO:0000256" key="9">
    <source>
        <dbReference type="ARBA" id="ARBA00023221"/>
    </source>
</evidence>
<feature type="chain" id="PRO_5038400430" description="Cholesterol oxidase" evidence="16">
    <location>
        <begin position="37"/>
        <end position="532"/>
    </location>
</feature>
<evidence type="ECO:0000256" key="10">
    <source>
        <dbReference type="ARBA" id="ARBA00023235"/>
    </source>
</evidence>
<feature type="domain" description="Glucose-methanol-choline oxidoreductase N-terminal" evidence="17">
    <location>
        <begin position="122"/>
        <end position="330"/>
    </location>
</feature>
<gene>
    <name evidence="19" type="ORF">nbrc107696_04880</name>
</gene>
<comment type="similarity">
    <text evidence="2">Belongs to the GMC oxidoreductase family.</text>
</comment>
<dbReference type="GO" id="GO:0004769">
    <property type="term" value="F:steroid Delta-isomerase activity"/>
    <property type="evidence" value="ECO:0007669"/>
    <property type="project" value="UniProtKB-EC"/>
</dbReference>
<evidence type="ECO:0000256" key="8">
    <source>
        <dbReference type="ARBA" id="ARBA00023166"/>
    </source>
</evidence>
<dbReference type="SUPFAM" id="SSF51905">
    <property type="entry name" value="FAD/NAD(P)-binding domain"/>
    <property type="match status" value="1"/>
</dbReference>
<reference evidence="20" key="1">
    <citation type="submission" date="2019-06" db="EMBL/GenBank/DDBJ databases">
        <title>Gordonia isolated from sludge of a wastewater treatment plant.</title>
        <authorList>
            <person name="Tamura T."/>
            <person name="Aoyama K."/>
            <person name="Kang Y."/>
            <person name="Saito S."/>
            <person name="Akiyama N."/>
            <person name="Yazawa K."/>
            <person name="Gonoi T."/>
            <person name="Mikami Y."/>
        </authorList>
    </citation>
    <scope>NUCLEOTIDE SEQUENCE [LARGE SCALE GENOMIC DNA]</scope>
    <source>
        <strain evidence="20">NBRC 107696</strain>
    </source>
</reference>
<evidence type="ECO:0000256" key="13">
    <source>
        <dbReference type="ARBA" id="ARBA00049723"/>
    </source>
</evidence>
<dbReference type="GO" id="GO:0008203">
    <property type="term" value="P:cholesterol metabolic process"/>
    <property type="evidence" value="ECO:0007669"/>
    <property type="project" value="UniProtKB-KW"/>
</dbReference>
<evidence type="ECO:0000256" key="15">
    <source>
        <dbReference type="ARBA" id="ARBA00049778"/>
    </source>
</evidence>
<evidence type="ECO:0000256" key="14">
    <source>
        <dbReference type="ARBA" id="ARBA00049744"/>
    </source>
</evidence>
<evidence type="ECO:0000313" key="20">
    <source>
        <dbReference type="Proteomes" id="UP000444960"/>
    </source>
</evidence>
<proteinExistence type="inferred from homology"/>
<keyword evidence="8" id="KW-1207">Sterol metabolism</keyword>
<dbReference type="PANTHER" id="PTHR47470">
    <property type="entry name" value="CHOLESTEROL OXIDASE"/>
    <property type="match status" value="1"/>
</dbReference>
<sequence>MSVTPSDAVSRRGFLAGAAALAAGTAGLAAAASATAAPARVTTASSEHRVIVVGSGFGGAITALRLTRAGVPVLLLERGREWKTGPNATTFPNPAAPDKRVLWHRSDPQLFGEPAVFEPYAGLIDAVVGDGMTAVTAAGLGGGSLIYQGMSLQPTRDVFNEHLPESLDWGLLDRVYYPRVARMLGLATAPDSLVRRPEYRAARIFADHARRAGLPVSKIPMPIDWRYAQAEIDGKMTASYTDGSGALGVNNGGKHSVDTTYIRQARANGLLTVATLHEVLDVERRRDGRWALDVAQTDVHGTTIARKKLVTPSLFMAAGSVHTTRLLMRARAHSARDLPDAIGSGWGTNADRIYVWSNPGLDFGIKQGGPVVFGSLNWDSPSTAHTVIQASIPPFGVDVHSTMMVGYGVSESRGRFRYDASTGDARLVWPASGDTRIQWRHIHPTALKIAGPGSVLTDSNRFVDTTWHPLGGAAMGAVCDLSGRVRGQKGLYVVDGALVPGTAAACNPSMTIAAIAERALDDIVANDIGSIV</sequence>
<evidence type="ECO:0000256" key="5">
    <source>
        <dbReference type="ARBA" id="ARBA00022827"/>
    </source>
</evidence>
<keyword evidence="10" id="KW-0413">Isomerase</keyword>
<dbReference type="InterPro" id="IPR006311">
    <property type="entry name" value="TAT_signal"/>
</dbReference>
<evidence type="ECO:0000256" key="11">
    <source>
        <dbReference type="ARBA" id="ARBA00038856"/>
    </source>
</evidence>
<dbReference type="InterPro" id="IPR052542">
    <property type="entry name" value="Cholesterol_Oxidase"/>
</dbReference>
<feature type="signal peptide" evidence="16">
    <location>
        <begin position="1"/>
        <end position="36"/>
    </location>
</feature>
<dbReference type="Gene3D" id="3.50.50.60">
    <property type="entry name" value="FAD/NAD(P)-binding domain"/>
    <property type="match status" value="1"/>
</dbReference>
<dbReference type="PANTHER" id="PTHR47470:SF1">
    <property type="entry name" value="FAD-DEPENDENT OXIDOREDUCTASE 2 FAD BINDING DOMAIN-CONTAINING PROTEIN"/>
    <property type="match status" value="1"/>
</dbReference>
<dbReference type="Pfam" id="PF05199">
    <property type="entry name" value="GMC_oxred_C"/>
    <property type="match status" value="1"/>
</dbReference>
<feature type="domain" description="Glucose-methanol-choline oxidoreductase C-terminal" evidence="18">
    <location>
        <begin position="443"/>
        <end position="516"/>
    </location>
</feature>
<dbReference type="InterPro" id="IPR007867">
    <property type="entry name" value="GMC_OxRtase_C"/>
</dbReference>
<keyword evidence="9" id="KW-0753">Steroid metabolism</keyword>
<dbReference type="Proteomes" id="UP000444960">
    <property type="component" value="Unassembled WGS sequence"/>
</dbReference>
<evidence type="ECO:0000256" key="3">
    <source>
        <dbReference type="ARBA" id="ARBA00022548"/>
    </source>
</evidence>
<dbReference type="Pfam" id="PF00732">
    <property type="entry name" value="GMC_oxred_N"/>
    <property type="match status" value="1"/>
</dbReference>
<evidence type="ECO:0000256" key="12">
    <source>
        <dbReference type="ARBA" id="ARBA00049645"/>
    </source>
</evidence>
<keyword evidence="4" id="KW-0285">Flavoprotein</keyword>
<dbReference type="EC" id="5.3.3.1" evidence="11"/>
<dbReference type="InterPro" id="IPR036188">
    <property type="entry name" value="FAD/NAD-bd_sf"/>
</dbReference>
<comment type="pathway">
    <text evidence="12">Steroid metabolism; cholesterol degradation.</text>
</comment>
<dbReference type="RefSeq" id="WP_161893989.1">
    <property type="nucleotide sequence ID" value="NZ_BJOV01000002.1"/>
</dbReference>
<evidence type="ECO:0000259" key="17">
    <source>
        <dbReference type="Pfam" id="PF00732"/>
    </source>
</evidence>
<organism evidence="19 20">
    <name type="scientific">Gordonia spumicola</name>
    <dbReference type="NCBI Taxonomy" id="589161"/>
    <lineage>
        <taxon>Bacteria</taxon>
        <taxon>Bacillati</taxon>
        <taxon>Actinomycetota</taxon>
        <taxon>Actinomycetes</taxon>
        <taxon>Mycobacteriales</taxon>
        <taxon>Gordoniaceae</taxon>
        <taxon>Gordonia</taxon>
    </lineage>
</organism>
<dbReference type="GO" id="GO:0050660">
    <property type="term" value="F:flavin adenine dinucleotide binding"/>
    <property type="evidence" value="ECO:0007669"/>
    <property type="project" value="InterPro"/>
</dbReference>
<evidence type="ECO:0000256" key="16">
    <source>
        <dbReference type="SAM" id="SignalP"/>
    </source>
</evidence>
<evidence type="ECO:0000313" key="19">
    <source>
        <dbReference type="EMBL" id="GEE00042.1"/>
    </source>
</evidence>
<dbReference type="EMBL" id="BJOV01000002">
    <property type="protein sequence ID" value="GEE00042.1"/>
    <property type="molecule type" value="Genomic_DNA"/>
</dbReference>
<keyword evidence="3" id="KW-0153">Cholesterol metabolism</keyword>
<dbReference type="Pfam" id="PF13450">
    <property type="entry name" value="NAD_binding_8"/>
    <property type="match status" value="1"/>
</dbReference>
<protein>
    <recommendedName>
        <fullName evidence="14">Cholesterol oxidase</fullName>
        <ecNumber evidence="13">1.1.3.6</ecNumber>
        <ecNumber evidence="11">5.3.3.1</ecNumber>
    </recommendedName>
    <alternativeName>
        <fullName evidence="15">Cholesterol isomerase</fullName>
    </alternativeName>
</protein>
<keyword evidence="6" id="KW-0560">Oxidoreductase</keyword>
<dbReference type="AlphaFoldDB" id="A0A7I9V4D4"/>
<dbReference type="PROSITE" id="PS51318">
    <property type="entry name" value="TAT"/>
    <property type="match status" value="1"/>
</dbReference>
<dbReference type="SUPFAM" id="SSF54373">
    <property type="entry name" value="FAD-linked reductases, C-terminal domain"/>
    <property type="match status" value="1"/>
</dbReference>
<keyword evidence="7" id="KW-0443">Lipid metabolism</keyword>